<dbReference type="InterPro" id="IPR050557">
    <property type="entry name" value="RTX_toxin/Mannuronan_C5-epim"/>
</dbReference>
<proteinExistence type="predicted"/>
<dbReference type="InterPro" id="IPR018511">
    <property type="entry name" value="Hemolysin-typ_Ca-bd_CS"/>
</dbReference>
<protein>
    <submittedName>
        <fullName evidence="3">Ca2+-binding RTX toxin-like protein</fullName>
    </submittedName>
</protein>
<dbReference type="Proteomes" id="UP001244552">
    <property type="component" value="Unassembled WGS sequence"/>
</dbReference>
<evidence type="ECO:0000313" key="4">
    <source>
        <dbReference type="Proteomes" id="UP001244552"/>
    </source>
</evidence>
<evidence type="ECO:0000256" key="1">
    <source>
        <dbReference type="ARBA" id="ARBA00004613"/>
    </source>
</evidence>
<dbReference type="PRINTS" id="PR00313">
    <property type="entry name" value="CABNDNGRPT"/>
</dbReference>
<dbReference type="Gene3D" id="2.150.10.10">
    <property type="entry name" value="Serralysin-like metalloprotease, C-terminal"/>
    <property type="match status" value="2"/>
</dbReference>
<keyword evidence="4" id="KW-1185">Reference proteome</keyword>
<gene>
    <name evidence="3" type="ORF">QO018_005899</name>
</gene>
<dbReference type="PANTHER" id="PTHR38340:SF1">
    <property type="entry name" value="S-LAYER PROTEIN"/>
    <property type="match status" value="1"/>
</dbReference>
<comment type="caution">
    <text evidence="3">The sequence shown here is derived from an EMBL/GenBank/DDBJ whole genome shotgun (WGS) entry which is preliminary data.</text>
</comment>
<sequence length="306" mass="31516">MPAFTAYRPIDMSNWSDLSTYGAQLRSYDSQHVVVGYYTGTFDTWTGSNLRFDLNGRVIGGTALSYVSADSGGKIFEVSGFSVSATTVSSYYDPPYDGGAAIASVLGGDDMISGSGGNDVFYGQGGNDTVFANSGNDFVNGNTGDDLINGNLGDDIVRGGQGNDNVRGGQGNDLVCGDLGNDVVLGDFGNDTIYGGQNNDTLYGGQNNDFLFGDRGDDILWGDKGDDRLTGGDGADLFAFTTGSGVDVIADFNAAAGDRIGLAGGLAYTIAANTAGEAVVTFSTSDMVTLAGVQAGQVSANWFVNI</sequence>
<organism evidence="3 4">
    <name type="scientific">Azospirillum picis</name>
    <dbReference type="NCBI Taxonomy" id="488438"/>
    <lineage>
        <taxon>Bacteria</taxon>
        <taxon>Pseudomonadati</taxon>
        <taxon>Pseudomonadota</taxon>
        <taxon>Alphaproteobacteria</taxon>
        <taxon>Rhodospirillales</taxon>
        <taxon>Azospirillaceae</taxon>
        <taxon>Azospirillum</taxon>
    </lineage>
</organism>
<evidence type="ECO:0000313" key="3">
    <source>
        <dbReference type="EMBL" id="MDQ0537000.1"/>
    </source>
</evidence>
<dbReference type="Pfam" id="PF00353">
    <property type="entry name" value="HemolysinCabind"/>
    <property type="match status" value="3"/>
</dbReference>
<dbReference type="InterPro" id="IPR001343">
    <property type="entry name" value="Hemolysn_Ca-bd"/>
</dbReference>
<dbReference type="PROSITE" id="PS00330">
    <property type="entry name" value="HEMOLYSIN_CALCIUM"/>
    <property type="match status" value="1"/>
</dbReference>
<dbReference type="EMBL" id="JAUSVU010000036">
    <property type="protein sequence ID" value="MDQ0537000.1"/>
    <property type="molecule type" value="Genomic_DNA"/>
</dbReference>
<accession>A0ABU0MU66</accession>
<comment type="subcellular location">
    <subcellularLocation>
        <location evidence="1">Secreted</location>
    </subcellularLocation>
</comment>
<dbReference type="SUPFAM" id="SSF51120">
    <property type="entry name" value="beta-Roll"/>
    <property type="match status" value="1"/>
</dbReference>
<reference evidence="3 4" key="1">
    <citation type="submission" date="2023-07" db="EMBL/GenBank/DDBJ databases">
        <title>Genomic Encyclopedia of Type Strains, Phase IV (KMG-IV): sequencing the most valuable type-strain genomes for metagenomic binning, comparative biology and taxonomic classification.</title>
        <authorList>
            <person name="Goeker M."/>
        </authorList>
    </citation>
    <scope>NUCLEOTIDE SEQUENCE [LARGE SCALE GENOMIC DNA]</scope>
    <source>
        <strain evidence="3 4">DSM 19922</strain>
    </source>
</reference>
<keyword evidence="2" id="KW-0964">Secreted</keyword>
<dbReference type="InterPro" id="IPR011049">
    <property type="entry name" value="Serralysin-like_metalloprot_C"/>
</dbReference>
<evidence type="ECO:0000256" key="2">
    <source>
        <dbReference type="ARBA" id="ARBA00022525"/>
    </source>
</evidence>
<name>A0ABU0MU66_9PROT</name>
<dbReference type="PANTHER" id="PTHR38340">
    <property type="entry name" value="S-LAYER PROTEIN"/>
    <property type="match status" value="1"/>
</dbReference>
<dbReference type="RefSeq" id="WP_209984084.1">
    <property type="nucleotide sequence ID" value="NZ_JAGINO010000013.1"/>
</dbReference>